<reference evidence="7 8" key="1">
    <citation type="submission" date="2018-08" db="EMBL/GenBank/DDBJ databases">
        <title>Genomic Encyclopedia of Type Strains, Phase IV (KMG-IV): sequencing the most valuable type-strain genomes for metagenomic binning, comparative biology and taxonomic classification.</title>
        <authorList>
            <person name="Goeker M."/>
        </authorList>
    </citation>
    <scope>NUCLEOTIDE SEQUENCE [LARGE SCALE GENOMIC DNA]</scope>
    <source>
        <strain evidence="7 8">DSM 23923</strain>
    </source>
</reference>
<accession>A0A347ZS45</accession>
<dbReference type="GO" id="GO:0005886">
    <property type="term" value="C:plasma membrane"/>
    <property type="evidence" value="ECO:0007669"/>
    <property type="project" value="UniProtKB-SubCell"/>
</dbReference>
<dbReference type="NCBIfam" id="NF038017">
    <property type="entry name" value="ABC_perm1"/>
    <property type="match status" value="1"/>
</dbReference>
<dbReference type="EMBL" id="QUMS01000001">
    <property type="protein sequence ID" value="REG11309.1"/>
    <property type="molecule type" value="Genomic_DNA"/>
</dbReference>
<keyword evidence="4 5" id="KW-0472">Membrane</keyword>
<comment type="subcellular location">
    <subcellularLocation>
        <location evidence="5">Cell membrane</location>
        <topology evidence="5">Multi-pass membrane protein</topology>
    </subcellularLocation>
    <subcellularLocation>
        <location evidence="1">Membrane</location>
        <topology evidence="1">Multi-pass membrane protein</topology>
    </subcellularLocation>
</comment>
<name>A0A347ZS45_9CHLR</name>
<comment type="caution">
    <text evidence="7">The sequence shown here is derived from an EMBL/GenBank/DDBJ whole genome shotgun (WGS) entry which is preliminary data.</text>
</comment>
<organism evidence="7 8">
    <name type="scientific">Pelolinea submarina</name>
    <dbReference type="NCBI Taxonomy" id="913107"/>
    <lineage>
        <taxon>Bacteria</taxon>
        <taxon>Bacillati</taxon>
        <taxon>Chloroflexota</taxon>
        <taxon>Anaerolineae</taxon>
        <taxon>Anaerolineales</taxon>
        <taxon>Anaerolineaceae</taxon>
        <taxon>Pelolinea</taxon>
    </lineage>
</organism>
<dbReference type="InterPro" id="IPR000515">
    <property type="entry name" value="MetI-like"/>
</dbReference>
<proteinExistence type="inferred from homology"/>
<evidence type="ECO:0000256" key="1">
    <source>
        <dbReference type="ARBA" id="ARBA00004141"/>
    </source>
</evidence>
<dbReference type="PANTHER" id="PTHR43632:SF1">
    <property type="entry name" value="PERMEASE COMPONENT OF TUNGSTATE ABC TRANSPORTER"/>
    <property type="match status" value="1"/>
</dbReference>
<evidence type="ECO:0000313" key="7">
    <source>
        <dbReference type="EMBL" id="REG11309.1"/>
    </source>
</evidence>
<dbReference type="AlphaFoldDB" id="A0A347ZS45"/>
<sequence>MEYLIKAFSLLFGSDPELRQIIGVTLQMSFFSTTISSLFGIPLGILIGSSDFRGKKWVQRINNTLMGLPPVVAGLIVLLILSRSGPLGKLKLLYTVTAMVVAQVLLITPIITGLTATIVSIRAPQIRETAAGMGISPFKRMLYTAYDCRVQFVSTILAGFGRAIAEVGAVQIVGGNVQFKTRVMTTAIMLQTNMGHFEFAIALGLVLLIISFIINALVQKLSDGQAENA</sequence>
<dbReference type="RefSeq" id="WP_198418416.1">
    <property type="nucleotide sequence ID" value="NZ_AP018437.1"/>
</dbReference>
<evidence type="ECO:0000256" key="5">
    <source>
        <dbReference type="RuleBase" id="RU363032"/>
    </source>
</evidence>
<feature type="transmembrane region" description="Helical" evidence="5">
    <location>
        <begin position="199"/>
        <end position="218"/>
    </location>
</feature>
<keyword evidence="3 5" id="KW-1133">Transmembrane helix</keyword>
<protein>
    <submittedName>
        <fullName evidence="7">Tungstate transport system permease protein</fullName>
    </submittedName>
</protein>
<dbReference type="SUPFAM" id="SSF161098">
    <property type="entry name" value="MetI-like"/>
    <property type="match status" value="1"/>
</dbReference>
<evidence type="ECO:0000259" key="6">
    <source>
        <dbReference type="PROSITE" id="PS50928"/>
    </source>
</evidence>
<gene>
    <name evidence="7" type="ORF">DFR64_1187</name>
</gene>
<dbReference type="GO" id="GO:0055085">
    <property type="term" value="P:transmembrane transport"/>
    <property type="evidence" value="ECO:0007669"/>
    <property type="project" value="InterPro"/>
</dbReference>
<dbReference type="CDD" id="cd06261">
    <property type="entry name" value="TM_PBP2"/>
    <property type="match status" value="1"/>
</dbReference>
<keyword evidence="2 5" id="KW-0812">Transmembrane</keyword>
<dbReference type="InterPro" id="IPR049783">
    <property type="entry name" value="ABC_perm_TupB-like"/>
</dbReference>
<dbReference type="Pfam" id="PF00528">
    <property type="entry name" value="BPD_transp_1"/>
    <property type="match status" value="1"/>
</dbReference>
<feature type="transmembrane region" description="Helical" evidence="5">
    <location>
        <begin position="61"/>
        <end position="81"/>
    </location>
</feature>
<evidence type="ECO:0000256" key="4">
    <source>
        <dbReference type="ARBA" id="ARBA00023136"/>
    </source>
</evidence>
<dbReference type="PANTHER" id="PTHR43632">
    <property type="entry name" value="PERMEASE COMPONENT OF TUNGSTATE ABC TRANSPORTER"/>
    <property type="match status" value="1"/>
</dbReference>
<dbReference type="InterPro" id="IPR035906">
    <property type="entry name" value="MetI-like_sf"/>
</dbReference>
<dbReference type="Gene3D" id="1.10.3720.10">
    <property type="entry name" value="MetI-like"/>
    <property type="match status" value="1"/>
</dbReference>
<dbReference type="Proteomes" id="UP000256388">
    <property type="component" value="Unassembled WGS sequence"/>
</dbReference>
<feature type="transmembrane region" description="Helical" evidence="5">
    <location>
        <begin position="20"/>
        <end position="49"/>
    </location>
</feature>
<keyword evidence="5" id="KW-0813">Transport</keyword>
<comment type="similarity">
    <text evidence="5">Belongs to the binding-protein-dependent transport system permease family.</text>
</comment>
<evidence type="ECO:0000256" key="3">
    <source>
        <dbReference type="ARBA" id="ARBA00022989"/>
    </source>
</evidence>
<keyword evidence="8" id="KW-1185">Reference proteome</keyword>
<evidence type="ECO:0000313" key="8">
    <source>
        <dbReference type="Proteomes" id="UP000256388"/>
    </source>
</evidence>
<feature type="domain" description="ABC transmembrane type-1" evidence="6">
    <location>
        <begin position="22"/>
        <end position="218"/>
    </location>
</feature>
<feature type="transmembrane region" description="Helical" evidence="5">
    <location>
        <begin position="93"/>
        <end position="119"/>
    </location>
</feature>
<dbReference type="PROSITE" id="PS50928">
    <property type="entry name" value="ABC_TM1"/>
    <property type="match status" value="1"/>
</dbReference>
<evidence type="ECO:0000256" key="2">
    <source>
        <dbReference type="ARBA" id="ARBA00022692"/>
    </source>
</evidence>